<dbReference type="AlphaFoldDB" id="A0A6M1RBZ4"/>
<dbReference type="RefSeq" id="WP_165018517.1">
    <property type="nucleotide sequence ID" value="NZ_JAALDL010000026.1"/>
</dbReference>
<organism evidence="1 2">
    <name type="scientific">Grimontia sedimenti</name>
    <dbReference type="NCBI Taxonomy" id="2711294"/>
    <lineage>
        <taxon>Bacteria</taxon>
        <taxon>Pseudomonadati</taxon>
        <taxon>Pseudomonadota</taxon>
        <taxon>Gammaproteobacteria</taxon>
        <taxon>Vibrionales</taxon>
        <taxon>Vibrionaceae</taxon>
        <taxon>Grimontia</taxon>
    </lineage>
</organism>
<keyword evidence="2" id="KW-1185">Reference proteome</keyword>
<dbReference type="Proteomes" id="UP000473008">
    <property type="component" value="Unassembled WGS sequence"/>
</dbReference>
<protein>
    <submittedName>
        <fullName evidence="1">Uncharacterized protein</fullName>
    </submittedName>
</protein>
<accession>A0A6M1RBZ4</accession>
<evidence type="ECO:0000313" key="2">
    <source>
        <dbReference type="Proteomes" id="UP000473008"/>
    </source>
</evidence>
<evidence type="ECO:0000313" key="1">
    <source>
        <dbReference type="EMBL" id="NGO00196.1"/>
    </source>
</evidence>
<name>A0A6M1RBZ4_9GAMM</name>
<proteinExistence type="predicted"/>
<sequence>MKSQKGMATLAVVSGILLIVALFAVSVANSGLADVKKTQNQILDAKQRASAKAGLDCAIAVFEQNGPTAISLSDGSFGTTISDNCREKTGSQIVLSGKESPWLLTSSSGYATYSAMVSGGGGTASAFKTSGSLVIEGGNSWVPAKGAHVGKEGQTNIYECLAIVAGGDVTIDTGDSNATFQSELLATNLEQCKEGFSTTVASKTRKMNDFESDILYQQPNMNLFKEKFQEPKSNWEKVRDDFDAVFSTSGTTTIDNGNGTETVKSNVELCGKTITDKRNSIVAGAGHATGKLVTVWVDGDCNMAGVASDSANPVFIVVKDGVIAYSGALANFNGSIFQFNHERNDFQNSWLDVSESTDDEGNKVTNVSCTSGPMATFCDLFNEPDALGMEVDNWKYLPFLFHGSFETKGSYIVDVEKGTSKVFGAFKPGYDESIDDDELFPSEPKLVKGSIHDF</sequence>
<comment type="caution">
    <text evidence="1">The sequence shown here is derived from an EMBL/GenBank/DDBJ whole genome shotgun (WGS) entry which is preliminary data.</text>
</comment>
<dbReference type="EMBL" id="JAALDL010000026">
    <property type="protein sequence ID" value="NGO00196.1"/>
    <property type="molecule type" value="Genomic_DNA"/>
</dbReference>
<reference evidence="1 2" key="1">
    <citation type="submission" date="2020-02" db="EMBL/GenBank/DDBJ databases">
        <title>The draft genome of Grimontia sedimenta sp. nov., isolated from benthic sediments near coral reefs south of Kuwait.</title>
        <authorList>
            <person name="Mahmoud H.M."/>
            <person name="Jose L."/>
            <person name="Eapen S."/>
        </authorList>
    </citation>
    <scope>NUCLEOTIDE SEQUENCE [LARGE SCALE GENOMIC DNA]</scope>
    <source>
        <strain evidence="1 2">S25</strain>
    </source>
</reference>
<gene>
    <name evidence="1" type="ORF">G5S52_22000</name>
</gene>